<reference evidence="1 2" key="1">
    <citation type="journal article" date="2019" name="J Genomics">
        <title>The Draft Genome of a Hydrogen-producing Cyanobacterium, Arthrospira platensis NIES-46.</title>
        <authorList>
            <person name="Suzuki S."/>
            <person name="Yamaguchi H."/>
            <person name="Kawachi M."/>
        </authorList>
    </citation>
    <scope>NUCLEOTIDE SEQUENCE [LARGE SCALE GENOMIC DNA]</scope>
    <source>
        <strain evidence="1 2">NIES-46</strain>
    </source>
</reference>
<keyword evidence="2" id="KW-1185">Reference proteome</keyword>
<accession>A0A5M3TG00</accession>
<proteinExistence type="predicted"/>
<gene>
    <name evidence="1" type="ORF">NIES46_50010</name>
</gene>
<dbReference type="GeneID" id="301685693"/>
<evidence type="ECO:0000313" key="1">
    <source>
        <dbReference type="EMBL" id="GCE96926.1"/>
    </source>
</evidence>
<dbReference type="Proteomes" id="UP000326169">
    <property type="component" value="Unassembled WGS sequence"/>
</dbReference>
<organism evidence="1 2">
    <name type="scientific">Limnospira platensis NIES-46</name>
    <dbReference type="NCBI Taxonomy" id="1236695"/>
    <lineage>
        <taxon>Bacteria</taxon>
        <taxon>Bacillati</taxon>
        <taxon>Cyanobacteriota</taxon>
        <taxon>Cyanophyceae</taxon>
        <taxon>Oscillatoriophycideae</taxon>
        <taxon>Oscillatoriales</taxon>
        <taxon>Sirenicapillariaceae</taxon>
        <taxon>Limnospira</taxon>
    </lineage>
</organism>
<dbReference type="RefSeq" id="WP_006616133.1">
    <property type="nucleotide sequence ID" value="NZ_BIMW01000303.1"/>
</dbReference>
<name>A0A5M3TG00_LIMPL</name>
<comment type="caution">
    <text evidence="1">The sequence shown here is derived from an EMBL/GenBank/DDBJ whole genome shotgun (WGS) entry which is preliminary data.</text>
</comment>
<sequence length="131" mass="15016">MKKLTNQQKADQLSVLVQHLTPSALNTMHKDLMSHFNRDIDTNLQKQDVKKILEAIENGELPSEDSSAAGDHLLISMAWQIFSINYYVKERLSFDDISIQKFQQYADAALQKTKLFLEQAKIFITEENGES</sequence>
<dbReference type="EMBL" id="BIMW01000303">
    <property type="protein sequence ID" value="GCE96926.1"/>
    <property type="molecule type" value="Genomic_DNA"/>
</dbReference>
<protein>
    <submittedName>
        <fullName evidence="1">Uncharacterized protein</fullName>
    </submittedName>
</protein>
<evidence type="ECO:0000313" key="2">
    <source>
        <dbReference type="Proteomes" id="UP000326169"/>
    </source>
</evidence>